<protein>
    <submittedName>
        <fullName evidence="1">Uncharacterized protein</fullName>
    </submittedName>
</protein>
<organism evidence="1 2">
    <name type="scientific">Acidithiobacillus ferruginosus</name>
    <dbReference type="NCBI Taxonomy" id="3063951"/>
    <lineage>
        <taxon>Bacteria</taxon>
        <taxon>Pseudomonadati</taxon>
        <taxon>Pseudomonadota</taxon>
        <taxon>Acidithiobacillia</taxon>
        <taxon>Acidithiobacillales</taxon>
        <taxon>Acidithiobacillaceae</taxon>
        <taxon>Acidithiobacillus</taxon>
    </lineage>
</organism>
<dbReference type="EMBL" id="CP130946">
    <property type="protein sequence ID" value="XRP73767.1"/>
    <property type="molecule type" value="Genomic_DNA"/>
</dbReference>
<accession>A0ACD5IJU7</accession>
<sequence length="96" mass="10850">MRLPLLNHLHLFRDRSFATATLITGVFGLGLFGTTAMQPLMLEGLLNYMPETTGWAMFPRGVASAVTRMIVGRLINRYQPRLSVQRCRIGCRPADW</sequence>
<proteinExistence type="predicted"/>
<evidence type="ECO:0000313" key="2">
    <source>
        <dbReference type="Proteomes" id="UP001196097"/>
    </source>
</evidence>
<dbReference type="Proteomes" id="UP001196097">
    <property type="component" value="Chromosome"/>
</dbReference>
<name>A0ACD5IJU7_9PROT</name>
<reference evidence="1 2" key="1">
    <citation type="journal article" date="2021" name="ISME J.">
        <title>Genomic evolution of the class Acidithiobacillia: deep-branching Proteobacteria living in extreme acidic conditions.</title>
        <authorList>
            <person name="Moya-Beltran A."/>
            <person name="Beard S."/>
            <person name="Rojas-Villalobos C."/>
            <person name="Issotta F."/>
            <person name="Gallardo Y."/>
            <person name="Ulloa R."/>
            <person name="Giaveno A."/>
            <person name="Degli Esposti M."/>
            <person name="Johnson D.B."/>
            <person name="Quatrini R."/>
        </authorList>
    </citation>
    <scope>NUCLEOTIDE SEQUENCE [LARGE SCALE GENOMIC DNA]</scope>
    <source>
        <strain evidence="1 2">CF3</strain>
    </source>
</reference>
<evidence type="ECO:0000313" key="1">
    <source>
        <dbReference type="EMBL" id="XRP73767.1"/>
    </source>
</evidence>
<gene>
    <name evidence="1" type="ORF">HF292_003715</name>
</gene>
<keyword evidence="2" id="KW-1185">Reference proteome</keyword>